<name>A0A9J5YGX1_SOLCO</name>
<reference evidence="2 3" key="1">
    <citation type="submission" date="2020-09" db="EMBL/GenBank/DDBJ databases">
        <title>De no assembly of potato wild relative species, Solanum commersonii.</title>
        <authorList>
            <person name="Cho K."/>
        </authorList>
    </citation>
    <scope>NUCLEOTIDE SEQUENCE [LARGE SCALE GENOMIC DNA]</scope>
    <source>
        <strain evidence="2">LZ3.2</strain>
        <tissue evidence="2">Leaf</tissue>
    </source>
</reference>
<sequence length="60" mass="7074">MVIPQEYKSQSGRRSTEIKHAKRSIPYEIPRLRNNPCHDKERTLCKSNQKVEGHTSILKR</sequence>
<comment type="caution">
    <text evidence="2">The sequence shown here is derived from an EMBL/GenBank/DDBJ whole genome shotgun (WGS) entry which is preliminary data.</text>
</comment>
<gene>
    <name evidence="2" type="ORF">H5410_031357</name>
</gene>
<dbReference type="Proteomes" id="UP000824120">
    <property type="component" value="Chromosome 6"/>
</dbReference>
<dbReference type="EMBL" id="JACXVP010000006">
    <property type="protein sequence ID" value="KAG5599987.1"/>
    <property type="molecule type" value="Genomic_DNA"/>
</dbReference>
<evidence type="ECO:0000313" key="3">
    <source>
        <dbReference type="Proteomes" id="UP000824120"/>
    </source>
</evidence>
<protein>
    <submittedName>
        <fullName evidence="2">Uncharacterized protein</fullName>
    </submittedName>
</protein>
<accession>A0A9J5YGX1</accession>
<keyword evidence="3" id="KW-1185">Reference proteome</keyword>
<proteinExistence type="predicted"/>
<evidence type="ECO:0000256" key="1">
    <source>
        <dbReference type="SAM" id="MobiDB-lite"/>
    </source>
</evidence>
<dbReference type="AlphaFoldDB" id="A0A9J5YGX1"/>
<organism evidence="2 3">
    <name type="scientific">Solanum commersonii</name>
    <name type="common">Commerson's wild potato</name>
    <name type="synonym">Commerson's nightshade</name>
    <dbReference type="NCBI Taxonomy" id="4109"/>
    <lineage>
        <taxon>Eukaryota</taxon>
        <taxon>Viridiplantae</taxon>
        <taxon>Streptophyta</taxon>
        <taxon>Embryophyta</taxon>
        <taxon>Tracheophyta</taxon>
        <taxon>Spermatophyta</taxon>
        <taxon>Magnoliopsida</taxon>
        <taxon>eudicotyledons</taxon>
        <taxon>Gunneridae</taxon>
        <taxon>Pentapetalae</taxon>
        <taxon>asterids</taxon>
        <taxon>lamiids</taxon>
        <taxon>Solanales</taxon>
        <taxon>Solanaceae</taxon>
        <taxon>Solanoideae</taxon>
        <taxon>Solaneae</taxon>
        <taxon>Solanum</taxon>
    </lineage>
</organism>
<evidence type="ECO:0000313" key="2">
    <source>
        <dbReference type="EMBL" id="KAG5599987.1"/>
    </source>
</evidence>
<feature type="region of interest" description="Disordered" evidence="1">
    <location>
        <begin position="1"/>
        <end position="20"/>
    </location>
</feature>